<feature type="transmembrane region" description="Helical" evidence="5">
    <location>
        <begin position="275"/>
        <end position="293"/>
    </location>
</feature>
<evidence type="ECO:0000256" key="4">
    <source>
        <dbReference type="ARBA" id="ARBA00023136"/>
    </source>
</evidence>
<dbReference type="Gene3D" id="1.20.1250.20">
    <property type="entry name" value="MFS general substrate transporter like domains"/>
    <property type="match status" value="1"/>
</dbReference>
<evidence type="ECO:0000313" key="6">
    <source>
        <dbReference type="EMBL" id="KAF2681795.1"/>
    </source>
</evidence>
<dbReference type="Pfam" id="PF07690">
    <property type="entry name" value="MFS_1"/>
    <property type="match status" value="1"/>
</dbReference>
<reference evidence="6" key="1">
    <citation type="journal article" date="2020" name="Stud. Mycol.">
        <title>101 Dothideomycetes genomes: a test case for predicting lifestyles and emergence of pathogens.</title>
        <authorList>
            <person name="Haridas S."/>
            <person name="Albert R."/>
            <person name="Binder M."/>
            <person name="Bloem J."/>
            <person name="Labutti K."/>
            <person name="Salamov A."/>
            <person name="Andreopoulos B."/>
            <person name="Baker S."/>
            <person name="Barry K."/>
            <person name="Bills G."/>
            <person name="Bluhm B."/>
            <person name="Cannon C."/>
            <person name="Castanera R."/>
            <person name="Culley D."/>
            <person name="Daum C."/>
            <person name="Ezra D."/>
            <person name="Gonzalez J."/>
            <person name="Henrissat B."/>
            <person name="Kuo A."/>
            <person name="Liang C."/>
            <person name="Lipzen A."/>
            <person name="Lutzoni F."/>
            <person name="Magnuson J."/>
            <person name="Mondo S."/>
            <person name="Nolan M."/>
            <person name="Ohm R."/>
            <person name="Pangilinan J."/>
            <person name="Park H.-J."/>
            <person name="Ramirez L."/>
            <person name="Alfaro M."/>
            <person name="Sun H."/>
            <person name="Tritt A."/>
            <person name="Yoshinaga Y."/>
            <person name="Zwiers L.-H."/>
            <person name="Turgeon B."/>
            <person name="Goodwin S."/>
            <person name="Spatafora J."/>
            <person name="Crous P."/>
            <person name="Grigoriev I."/>
        </authorList>
    </citation>
    <scope>NUCLEOTIDE SEQUENCE</scope>
    <source>
        <strain evidence="6">CBS 122367</strain>
    </source>
</reference>
<feature type="transmembrane region" description="Helical" evidence="5">
    <location>
        <begin position="313"/>
        <end position="333"/>
    </location>
</feature>
<dbReference type="GO" id="GO:0016020">
    <property type="term" value="C:membrane"/>
    <property type="evidence" value="ECO:0007669"/>
    <property type="project" value="UniProtKB-SubCell"/>
</dbReference>
<dbReference type="OrthoDB" id="6770063at2759"/>
<accession>A0A6G1IUF5</accession>
<dbReference type="EMBL" id="MU005590">
    <property type="protein sequence ID" value="KAF2681795.1"/>
    <property type="molecule type" value="Genomic_DNA"/>
</dbReference>
<protein>
    <submittedName>
        <fullName evidence="6">MFS general substrate transporter</fullName>
    </submittedName>
</protein>
<organism evidence="6 7">
    <name type="scientific">Lentithecium fluviatile CBS 122367</name>
    <dbReference type="NCBI Taxonomy" id="1168545"/>
    <lineage>
        <taxon>Eukaryota</taxon>
        <taxon>Fungi</taxon>
        <taxon>Dikarya</taxon>
        <taxon>Ascomycota</taxon>
        <taxon>Pezizomycotina</taxon>
        <taxon>Dothideomycetes</taxon>
        <taxon>Pleosporomycetidae</taxon>
        <taxon>Pleosporales</taxon>
        <taxon>Massarineae</taxon>
        <taxon>Lentitheciaceae</taxon>
        <taxon>Lentithecium</taxon>
    </lineage>
</organism>
<dbReference type="InterPro" id="IPR011701">
    <property type="entry name" value="MFS"/>
</dbReference>
<sequence>MTSQNIDEEKLNTAMPLRQGPVELQVEAGDPNKPRNWPKVSKWIVTLILSGFAFIQAFSETMLAPVQQPLSVDLAISKSYQWVLVNSLILIGVGVGPLVIDPVSELYGRRIAILSGSAVFILWNTCCGFAFTLNQMLAFRLLAGFGACTADAVAAPLLGPGVGPIAGAYISSAISWRWVLWITSIACATVFVIALFFLQETYEPRLAYLGRSQESQSSPEFSWSPYKQSTTVGSLNYISAAIGYIVGVQVAGHLNDKVYAKLKARGSDNKGCPEFRVPVMFIGTLLIPTGLLFGGWTGERHLHWGLPNIGCMIFTAGCYVCSSPVSVYVIDAYTKYGASAISTNLALRSIFSALFPLFAPYMFQAVGFGWGATILAGGFSIIGFVTMLVLWFFGARIRQKSNYCATDSA</sequence>
<keyword evidence="3 5" id="KW-1133">Transmembrane helix</keyword>
<keyword evidence="2 5" id="KW-0812">Transmembrane</keyword>
<feature type="transmembrane region" description="Helical" evidence="5">
    <location>
        <begin position="345"/>
        <end position="363"/>
    </location>
</feature>
<keyword evidence="4 5" id="KW-0472">Membrane</keyword>
<dbReference type="SUPFAM" id="SSF103473">
    <property type="entry name" value="MFS general substrate transporter"/>
    <property type="match status" value="1"/>
</dbReference>
<feature type="transmembrane region" description="Helical" evidence="5">
    <location>
        <begin position="178"/>
        <end position="198"/>
    </location>
</feature>
<keyword evidence="7" id="KW-1185">Reference proteome</keyword>
<evidence type="ECO:0000256" key="5">
    <source>
        <dbReference type="SAM" id="Phobius"/>
    </source>
</evidence>
<evidence type="ECO:0000256" key="2">
    <source>
        <dbReference type="ARBA" id="ARBA00022692"/>
    </source>
</evidence>
<proteinExistence type="predicted"/>
<feature type="transmembrane region" description="Helical" evidence="5">
    <location>
        <begin position="369"/>
        <end position="393"/>
    </location>
</feature>
<evidence type="ECO:0000256" key="3">
    <source>
        <dbReference type="ARBA" id="ARBA00022989"/>
    </source>
</evidence>
<dbReference type="GO" id="GO:0022857">
    <property type="term" value="F:transmembrane transporter activity"/>
    <property type="evidence" value="ECO:0007669"/>
    <property type="project" value="InterPro"/>
</dbReference>
<dbReference type="AlphaFoldDB" id="A0A6G1IUF5"/>
<dbReference type="PANTHER" id="PTHR23502:SF60">
    <property type="entry name" value="MAJOR FACILITATOR SUPERFAMILY (MFS) PROFILE DOMAIN-CONTAINING PROTEIN-RELATED"/>
    <property type="match status" value="1"/>
</dbReference>
<dbReference type="InterPro" id="IPR036259">
    <property type="entry name" value="MFS_trans_sf"/>
</dbReference>
<dbReference type="Proteomes" id="UP000799291">
    <property type="component" value="Unassembled WGS sequence"/>
</dbReference>
<feature type="transmembrane region" description="Helical" evidence="5">
    <location>
        <begin position="111"/>
        <end position="131"/>
    </location>
</feature>
<gene>
    <name evidence="6" type="ORF">K458DRAFT_444628</name>
</gene>
<evidence type="ECO:0000313" key="7">
    <source>
        <dbReference type="Proteomes" id="UP000799291"/>
    </source>
</evidence>
<evidence type="ECO:0000256" key="1">
    <source>
        <dbReference type="ARBA" id="ARBA00004141"/>
    </source>
</evidence>
<name>A0A6G1IUF5_9PLEO</name>
<feature type="transmembrane region" description="Helical" evidence="5">
    <location>
        <begin position="79"/>
        <end position="99"/>
    </location>
</feature>
<feature type="transmembrane region" description="Helical" evidence="5">
    <location>
        <begin position="40"/>
        <end position="59"/>
    </location>
</feature>
<dbReference type="PANTHER" id="PTHR23502">
    <property type="entry name" value="MAJOR FACILITATOR SUPERFAMILY"/>
    <property type="match status" value="1"/>
</dbReference>
<feature type="transmembrane region" description="Helical" evidence="5">
    <location>
        <begin position="235"/>
        <end position="254"/>
    </location>
</feature>
<comment type="subcellular location">
    <subcellularLocation>
        <location evidence="1">Membrane</location>
        <topology evidence="1">Multi-pass membrane protein</topology>
    </subcellularLocation>
</comment>